<organism evidence="1 2">
    <name type="scientific">Cloeon dipterum</name>
    <dbReference type="NCBI Taxonomy" id="197152"/>
    <lineage>
        <taxon>Eukaryota</taxon>
        <taxon>Metazoa</taxon>
        <taxon>Ecdysozoa</taxon>
        <taxon>Arthropoda</taxon>
        <taxon>Hexapoda</taxon>
        <taxon>Insecta</taxon>
        <taxon>Pterygota</taxon>
        <taxon>Palaeoptera</taxon>
        <taxon>Ephemeroptera</taxon>
        <taxon>Pisciforma</taxon>
        <taxon>Baetidae</taxon>
        <taxon>Cloeon</taxon>
    </lineage>
</organism>
<gene>
    <name evidence="1" type="ORF">CLODIP_2_CD00218</name>
</gene>
<reference evidence="1 2" key="1">
    <citation type="submission" date="2020-04" db="EMBL/GenBank/DDBJ databases">
        <authorList>
            <person name="Alioto T."/>
            <person name="Alioto T."/>
            <person name="Gomez Garrido J."/>
        </authorList>
    </citation>
    <scope>NUCLEOTIDE SEQUENCE [LARGE SCALE GENOMIC DNA]</scope>
</reference>
<evidence type="ECO:0000313" key="2">
    <source>
        <dbReference type="Proteomes" id="UP000494165"/>
    </source>
</evidence>
<name>A0A8S1DS42_9INSE</name>
<proteinExistence type="predicted"/>
<evidence type="ECO:0000313" key="1">
    <source>
        <dbReference type="EMBL" id="CAB3382752.1"/>
    </source>
</evidence>
<dbReference type="AlphaFoldDB" id="A0A8S1DS42"/>
<keyword evidence="2" id="KW-1185">Reference proteome</keyword>
<dbReference type="Proteomes" id="UP000494165">
    <property type="component" value="Unassembled WGS sequence"/>
</dbReference>
<dbReference type="EMBL" id="CADEPI010000282">
    <property type="protein sequence ID" value="CAB3382752.1"/>
    <property type="molecule type" value="Genomic_DNA"/>
</dbReference>
<sequence length="103" mass="11558">MRTVDLECGKGHAMLHLRPIYCKPVCLFLLRTSHPDFTTEKCHPTRISRAPCFGRTRLLPRRSSLTAARAQSVRVRAAAQTPWTSCSSRPVATWPRADVRGDA</sequence>
<protein>
    <submittedName>
        <fullName evidence="1">Uncharacterized protein</fullName>
    </submittedName>
</protein>
<accession>A0A8S1DS42</accession>
<comment type="caution">
    <text evidence="1">The sequence shown here is derived from an EMBL/GenBank/DDBJ whole genome shotgun (WGS) entry which is preliminary data.</text>
</comment>